<sequence length="442" mass="44431">MAARHRLGVVAHELGGSPSGPMLLVLHANGFHGRVFLPMLPVFAPHFRCVALDLPGHGSAPTPSEPFTAEELLGAVRDYVNAQGIQDCYCLGHSLGGAMAALLQLERPQTFRAMFLFEPVVRPFEQLEGGAAAPRSAAAEPAAATAAASGRVEAPRDVSGGSGSGGGCGPSPSLAAGPGSRPDSLLARIARKRQAVYPSVEAAKATLGAKPPFNTFDPQALHAYLACGGLRPLQPSDSDGDGAPTSVSSASAAVTLSCAPENEARVYEALEPPPWRPWQQLTTGSGAGQDGCRGGGDAGCCGGDGGGCGACAGSVEPGRDCGGCGGGGGCDGGREDRPVGQRRPPCRVAIAVGREVGLHAVLARWGAEVAQLVPGAELIRFPSLQHLAPMEDPRAVAGAALKFFFACDNGVGPGAGLGSGLGSGAVTGSGGAQRRLDGLSKM</sequence>
<dbReference type="Pfam" id="PF00561">
    <property type="entry name" value="Abhydrolase_1"/>
    <property type="match status" value="1"/>
</dbReference>
<evidence type="ECO:0000313" key="4">
    <source>
        <dbReference type="EMBL" id="GLC48833.1"/>
    </source>
</evidence>
<dbReference type="Proteomes" id="UP001165080">
    <property type="component" value="Unassembled WGS sequence"/>
</dbReference>
<comment type="caution">
    <text evidence="4">The sequence shown here is derived from an EMBL/GenBank/DDBJ whole genome shotgun (WGS) entry which is preliminary data.</text>
</comment>
<dbReference type="InterPro" id="IPR029058">
    <property type="entry name" value="AB_hydrolase_fold"/>
</dbReference>
<organism evidence="4 5">
    <name type="scientific">Pleodorina starrii</name>
    <dbReference type="NCBI Taxonomy" id="330485"/>
    <lineage>
        <taxon>Eukaryota</taxon>
        <taxon>Viridiplantae</taxon>
        <taxon>Chlorophyta</taxon>
        <taxon>core chlorophytes</taxon>
        <taxon>Chlorophyceae</taxon>
        <taxon>CS clade</taxon>
        <taxon>Chlamydomonadales</taxon>
        <taxon>Volvocaceae</taxon>
        <taxon>Pleodorina</taxon>
    </lineage>
</organism>
<feature type="region of interest" description="Disordered" evidence="2">
    <location>
        <begin position="422"/>
        <end position="442"/>
    </location>
</feature>
<proteinExistence type="predicted"/>
<feature type="compositionally biased region" description="Low complexity" evidence="2">
    <location>
        <begin position="170"/>
        <end position="180"/>
    </location>
</feature>
<gene>
    <name evidence="4" type="primary">PLEST005856</name>
    <name evidence="4" type="ORF">PLESTB_000153500</name>
</gene>
<evidence type="ECO:0000259" key="3">
    <source>
        <dbReference type="Pfam" id="PF00561"/>
    </source>
</evidence>
<dbReference type="InterPro" id="IPR050266">
    <property type="entry name" value="AB_hydrolase_sf"/>
</dbReference>
<feature type="domain" description="AB hydrolase-1" evidence="3">
    <location>
        <begin position="21"/>
        <end position="122"/>
    </location>
</feature>
<dbReference type="InterPro" id="IPR000073">
    <property type="entry name" value="AB_hydrolase_1"/>
</dbReference>
<dbReference type="EMBL" id="BRXU01000002">
    <property type="protein sequence ID" value="GLC48833.1"/>
    <property type="molecule type" value="Genomic_DNA"/>
</dbReference>
<evidence type="ECO:0000313" key="5">
    <source>
        <dbReference type="Proteomes" id="UP001165080"/>
    </source>
</evidence>
<dbReference type="SUPFAM" id="SSF53474">
    <property type="entry name" value="alpha/beta-Hydrolases"/>
    <property type="match status" value="1"/>
</dbReference>
<feature type="region of interest" description="Disordered" evidence="2">
    <location>
        <begin position="144"/>
        <end position="182"/>
    </location>
</feature>
<feature type="compositionally biased region" description="Gly residues" evidence="2">
    <location>
        <begin position="422"/>
        <end position="431"/>
    </location>
</feature>
<feature type="compositionally biased region" description="Gly residues" evidence="2">
    <location>
        <begin position="160"/>
        <end position="169"/>
    </location>
</feature>
<evidence type="ECO:0000256" key="2">
    <source>
        <dbReference type="SAM" id="MobiDB-lite"/>
    </source>
</evidence>
<reference evidence="4 5" key="1">
    <citation type="journal article" date="2023" name="Commun. Biol.">
        <title>Reorganization of the ancestral sex-determining regions during the evolution of trioecy in Pleodorina starrii.</title>
        <authorList>
            <person name="Takahashi K."/>
            <person name="Suzuki S."/>
            <person name="Kawai-Toyooka H."/>
            <person name="Yamamoto K."/>
            <person name="Hamaji T."/>
            <person name="Ootsuki R."/>
            <person name="Yamaguchi H."/>
            <person name="Kawachi M."/>
            <person name="Higashiyama T."/>
            <person name="Nozaki H."/>
        </authorList>
    </citation>
    <scope>NUCLEOTIDE SEQUENCE [LARGE SCALE GENOMIC DNA]</scope>
    <source>
        <strain evidence="4 5">NIES-4479</strain>
    </source>
</reference>
<evidence type="ECO:0000256" key="1">
    <source>
        <dbReference type="ARBA" id="ARBA00022801"/>
    </source>
</evidence>
<dbReference type="GO" id="GO:0016020">
    <property type="term" value="C:membrane"/>
    <property type="evidence" value="ECO:0007669"/>
    <property type="project" value="TreeGrafter"/>
</dbReference>
<name>A0A9W6BBR3_9CHLO</name>
<dbReference type="Gene3D" id="3.40.50.1820">
    <property type="entry name" value="alpha/beta hydrolase"/>
    <property type="match status" value="2"/>
</dbReference>
<dbReference type="PANTHER" id="PTHR43798:SF31">
    <property type="entry name" value="AB HYDROLASE SUPERFAMILY PROTEIN YCLE"/>
    <property type="match status" value="1"/>
</dbReference>
<keyword evidence="5" id="KW-1185">Reference proteome</keyword>
<accession>A0A9W6BBR3</accession>
<keyword evidence="1" id="KW-0378">Hydrolase</keyword>
<dbReference type="GO" id="GO:0016787">
    <property type="term" value="F:hydrolase activity"/>
    <property type="evidence" value="ECO:0007669"/>
    <property type="project" value="UniProtKB-KW"/>
</dbReference>
<protein>
    <recommendedName>
        <fullName evidence="3">AB hydrolase-1 domain-containing protein</fullName>
    </recommendedName>
</protein>
<dbReference type="OrthoDB" id="408373at2759"/>
<dbReference type="AlphaFoldDB" id="A0A9W6BBR3"/>
<dbReference type="PANTHER" id="PTHR43798">
    <property type="entry name" value="MONOACYLGLYCEROL LIPASE"/>
    <property type="match status" value="1"/>
</dbReference>